<feature type="transmembrane region" description="Helical" evidence="5">
    <location>
        <begin position="180"/>
        <end position="201"/>
    </location>
</feature>
<keyword evidence="4 5" id="KW-0472">Membrane</keyword>
<feature type="transmembrane region" description="Helical" evidence="5">
    <location>
        <begin position="237"/>
        <end position="259"/>
    </location>
</feature>
<feature type="transmembrane region" description="Helical" evidence="5">
    <location>
        <begin position="271"/>
        <end position="291"/>
    </location>
</feature>
<feature type="transmembrane region" description="Helical" evidence="5">
    <location>
        <begin position="20"/>
        <end position="42"/>
    </location>
</feature>
<dbReference type="InterPro" id="IPR051617">
    <property type="entry name" value="UNC-93-like_regulator"/>
</dbReference>
<dbReference type="PANTHER" id="PTHR23294">
    <property type="entry name" value="ET TRANSLATION PRODUCT-RELATED"/>
    <property type="match status" value="1"/>
</dbReference>
<feature type="transmembrane region" description="Helical" evidence="5">
    <location>
        <begin position="54"/>
        <end position="77"/>
    </location>
</feature>
<dbReference type="PANTHER" id="PTHR23294:SF59">
    <property type="entry name" value="UNC93-LIKE PROTEIN C922.05C"/>
    <property type="match status" value="1"/>
</dbReference>
<keyword evidence="7" id="KW-1185">Reference proteome</keyword>
<evidence type="ECO:0000256" key="2">
    <source>
        <dbReference type="ARBA" id="ARBA00022692"/>
    </source>
</evidence>
<dbReference type="InterPro" id="IPR010291">
    <property type="entry name" value="Ion_channel_UNC-93"/>
</dbReference>
<evidence type="ECO:0000256" key="3">
    <source>
        <dbReference type="ARBA" id="ARBA00022989"/>
    </source>
</evidence>
<dbReference type="GeneID" id="63776283"/>
<gene>
    <name evidence="6" type="ORF">BCR38DRAFT_431019</name>
</gene>
<feature type="transmembrane region" description="Helical" evidence="5">
    <location>
        <begin position="410"/>
        <end position="433"/>
    </location>
</feature>
<name>A0A1Y2E1P6_9PEZI</name>
<dbReference type="SUPFAM" id="SSF103473">
    <property type="entry name" value="MFS general substrate transporter"/>
    <property type="match status" value="1"/>
</dbReference>
<evidence type="ECO:0000256" key="4">
    <source>
        <dbReference type="ARBA" id="ARBA00023136"/>
    </source>
</evidence>
<dbReference type="Pfam" id="PF05978">
    <property type="entry name" value="UNC-93"/>
    <property type="match status" value="1"/>
</dbReference>
<feature type="transmembrane region" description="Helical" evidence="5">
    <location>
        <begin position="83"/>
        <end position="103"/>
    </location>
</feature>
<dbReference type="AlphaFoldDB" id="A0A1Y2E1P6"/>
<dbReference type="Proteomes" id="UP000193689">
    <property type="component" value="Unassembled WGS sequence"/>
</dbReference>
<evidence type="ECO:0000313" key="7">
    <source>
        <dbReference type="Proteomes" id="UP000193689"/>
    </source>
</evidence>
<feature type="transmembrane region" description="Helical" evidence="5">
    <location>
        <begin position="115"/>
        <end position="135"/>
    </location>
</feature>
<dbReference type="Gene3D" id="1.20.1250.20">
    <property type="entry name" value="MFS general substrate transporter like domains"/>
    <property type="match status" value="1"/>
</dbReference>
<evidence type="ECO:0000313" key="6">
    <source>
        <dbReference type="EMBL" id="ORY64795.1"/>
    </source>
</evidence>
<dbReference type="OrthoDB" id="196103at2759"/>
<dbReference type="GO" id="GO:0016020">
    <property type="term" value="C:membrane"/>
    <property type="evidence" value="ECO:0007669"/>
    <property type="project" value="UniProtKB-SubCell"/>
</dbReference>
<comment type="subcellular location">
    <subcellularLocation>
        <location evidence="1">Membrane</location>
        <topology evidence="1">Multi-pass membrane protein</topology>
    </subcellularLocation>
</comment>
<evidence type="ECO:0000256" key="5">
    <source>
        <dbReference type="SAM" id="Phobius"/>
    </source>
</evidence>
<evidence type="ECO:0008006" key="8">
    <source>
        <dbReference type="Google" id="ProtNLM"/>
    </source>
</evidence>
<reference evidence="6 7" key="1">
    <citation type="submission" date="2016-07" db="EMBL/GenBank/DDBJ databases">
        <title>Pervasive Adenine N6-methylation of Active Genes in Fungi.</title>
        <authorList>
            <consortium name="DOE Joint Genome Institute"/>
            <person name="Mondo S.J."/>
            <person name="Dannebaum R.O."/>
            <person name="Kuo R.C."/>
            <person name="Labutti K."/>
            <person name="Haridas S."/>
            <person name="Kuo A."/>
            <person name="Salamov A."/>
            <person name="Ahrendt S.R."/>
            <person name="Lipzen A."/>
            <person name="Sullivan W."/>
            <person name="Andreopoulos W.B."/>
            <person name="Clum A."/>
            <person name="Lindquist E."/>
            <person name="Daum C."/>
            <person name="Ramamoorthy G.K."/>
            <person name="Gryganskyi A."/>
            <person name="Culley D."/>
            <person name="Magnuson J.K."/>
            <person name="James T.Y."/>
            <person name="O'Malley M.A."/>
            <person name="Stajich J.E."/>
            <person name="Spatafora J.W."/>
            <person name="Visel A."/>
            <person name="Grigoriev I.V."/>
        </authorList>
    </citation>
    <scope>NUCLEOTIDE SEQUENCE [LARGE SCALE GENOMIC DNA]</scope>
    <source>
        <strain evidence="6 7">CBS 129021</strain>
    </source>
</reference>
<feature type="transmembrane region" description="Helical" evidence="5">
    <location>
        <begin position="303"/>
        <end position="322"/>
    </location>
</feature>
<feature type="transmembrane region" description="Helical" evidence="5">
    <location>
        <begin position="147"/>
        <end position="168"/>
    </location>
</feature>
<feature type="transmembrane region" description="Helical" evidence="5">
    <location>
        <begin position="343"/>
        <end position="364"/>
    </location>
</feature>
<evidence type="ECO:0000256" key="1">
    <source>
        <dbReference type="ARBA" id="ARBA00004141"/>
    </source>
</evidence>
<protein>
    <recommendedName>
        <fullName evidence="8">Major facilitator superfamily domain-containing protein</fullName>
    </recommendedName>
</protein>
<keyword evidence="2 5" id="KW-0812">Transmembrane</keyword>
<keyword evidence="3 5" id="KW-1133">Transmembrane helix</keyword>
<accession>A0A1Y2E1P6</accession>
<dbReference type="EMBL" id="MCFJ01000006">
    <property type="protein sequence ID" value="ORY64795.1"/>
    <property type="molecule type" value="Genomic_DNA"/>
</dbReference>
<comment type="caution">
    <text evidence="6">The sequence shown here is derived from an EMBL/GenBank/DDBJ whole genome shotgun (WGS) entry which is preliminary data.</text>
</comment>
<organism evidence="6 7">
    <name type="scientific">Pseudomassariella vexata</name>
    <dbReference type="NCBI Taxonomy" id="1141098"/>
    <lineage>
        <taxon>Eukaryota</taxon>
        <taxon>Fungi</taxon>
        <taxon>Dikarya</taxon>
        <taxon>Ascomycota</taxon>
        <taxon>Pezizomycotina</taxon>
        <taxon>Sordariomycetes</taxon>
        <taxon>Xylariomycetidae</taxon>
        <taxon>Amphisphaeriales</taxon>
        <taxon>Pseudomassariaceae</taxon>
        <taxon>Pseudomassariella</taxon>
    </lineage>
</organism>
<dbReference type="RefSeq" id="XP_040715948.1">
    <property type="nucleotide sequence ID" value="XM_040860071.1"/>
</dbReference>
<proteinExistence type="predicted"/>
<dbReference type="InterPro" id="IPR036259">
    <property type="entry name" value="MFS_trans_sf"/>
</dbReference>
<dbReference type="InParanoid" id="A0A1Y2E1P6"/>
<sequence length="479" mass="52450">MVLDRDGRRWHLHGAQNPSTQNLVAGVGVGFSAGVFVSLNLLGAGGGRPESAHVIQTANAILSSVWFLSACVGGTYLNFFGPAITMSFGICTYILYVGSLWYYEAYGRESFPLAAGAIIGVGAGAVWITSGYIQVAYSDDSNKGKFIAIQNTIQATSSILCSILPVILNRNNDKRAGVPAAIYITFIIVMGCAALLALLTLRRLKDLESAENSTTTHHEKHSTATEFKANLSIVRDWQLLMMLPAFLPAGSFLIYLGSVNAFQNNLRVRSLVSFVALIVQIPFGHLLHFFLDHPGWSKRKRGLIGLAFVGVPLCAAWMWEIIRTRGFDRSNPPSNPLDWNDSDFGPVMVLFVLNWTFSILWQYLVPWLIGALTMSPDKLSHYMGAQRGFLAAGEAVCFGVDSIKIPYVTFASAIFDFYLVGIFALAYLCIYYVTEKNDSLENEHDMAVSKIESVNGKGTNCKEKAEVQAPIITTSQKPV</sequence>